<protein>
    <submittedName>
        <fullName evidence="2">Uncharacterized protein</fullName>
    </submittedName>
</protein>
<organism evidence="2 3">
    <name type="scientific">Candidatus Yanofskybacteria bacterium RIFCSPHIGHO2_01_FULL_41_26</name>
    <dbReference type="NCBI Taxonomy" id="1802661"/>
    <lineage>
        <taxon>Bacteria</taxon>
        <taxon>Candidatus Yanofskyibacteriota</taxon>
    </lineage>
</organism>
<dbReference type="EMBL" id="MGJB01000015">
    <property type="protein sequence ID" value="OGM98454.1"/>
    <property type="molecule type" value="Genomic_DNA"/>
</dbReference>
<keyword evidence="1" id="KW-1133">Transmembrane helix</keyword>
<evidence type="ECO:0000313" key="3">
    <source>
        <dbReference type="Proteomes" id="UP000176893"/>
    </source>
</evidence>
<dbReference type="AlphaFoldDB" id="A0A1F8EC23"/>
<gene>
    <name evidence="2" type="ORF">A2649_02655</name>
</gene>
<keyword evidence="1" id="KW-0472">Membrane</keyword>
<feature type="transmembrane region" description="Helical" evidence="1">
    <location>
        <begin position="67"/>
        <end position="91"/>
    </location>
</feature>
<comment type="caution">
    <text evidence="2">The sequence shown here is derived from an EMBL/GenBank/DDBJ whole genome shotgun (WGS) entry which is preliminary data.</text>
</comment>
<name>A0A1F8EC23_9BACT</name>
<sequence>MTFTVLPIRIIKVIFFKIGGMAMRFIIGLVATVFIWVFALIPVWIFLGARSFTNPEGFWQNIVLLGVGFWVLGGAQVVFAVVGLAATVVAWSHICE</sequence>
<feature type="transmembrane region" description="Helical" evidence="1">
    <location>
        <begin position="21"/>
        <end position="47"/>
    </location>
</feature>
<accession>A0A1F8EC23</accession>
<keyword evidence="1" id="KW-0812">Transmembrane</keyword>
<dbReference type="Proteomes" id="UP000176893">
    <property type="component" value="Unassembled WGS sequence"/>
</dbReference>
<proteinExistence type="predicted"/>
<dbReference type="STRING" id="1802661.A2649_02655"/>
<reference evidence="2 3" key="1">
    <citation type="journal article" date="2016" name="Nat. Commun.">
        <title>Thousands of microbial genomes shed light on interconnected biogeochemical processes in an aquifer system.</title>
        <authorList>
            <person name="Anantharaman K."/>
            <person name="Brown C.T."/>
            <person name="Hug L.A."/>
            <person name="Sharon I."/>
            <person name="Castelle C.J."/>
            <person name="Probst A.J."/>
            <person name="Thomas B.C."/>
            <person name="Singh A."/>
            <person name="Wilkins M.J."/>
            <person name="Karaoz U."/>
            <person name="Brodie E.L."/>
            <person name="Williams K.H."/>
            <person name="Hubbard S.S."/>
            <person name="Banfield J.F."/>
        </authorList>
    </citation>
    <scope>NUCLEOTIDE SEQUENCE [LARGE SCALE GENOMIC DNA]</scope>
</reference>
<evidence type="ECO:0000313" key="2">
    <source>
        <dbReference type="EMBL" id="OGM98454.1"/>
    </source>
</evidence>
<evidence type="ECO:0000256" key="1">
    <source>
        <dbReference type="SAM" id="Phobius"/>
    </source>
</evidence>